<dbReference type="OrthoDB" id="199120at2"/>
<keyword evidence="1 4" id="KW-0328">Glycosyltransferase</keyword>
<dbReference type="AlphaFoldDB" id="A0A117UVA8"/>
<comment type="caution">
    <text evidence="4">The sequence shown here is derived from an EMBL/GenBank/DDBJ whole genome shotgun (WGS) entry which is preliminary data.</text>
</comment>
<evidence type="ECO:0000313" key="4">
    <source>
        <dbReference type="EMBL" id="KUR71485.1"/>
    </source>
</evidence>
<organism evidence="4 5">
    <name type="scientific">Novosphingobium fuchskuhlense</name>
    <dbReference type="NCBI Taxonomy" id="1117702"/>
    <lineage>
        <taxon>Bacteria</taxon>
        <taxon>Pseudomonadati</taxon>
        <taxon>Pseudomonadota</taxon>
        <taxon>Alphaproteobacteria</taxon>
        <taxon>Sphingomonadales</taxon>
        <taxon>Sphingomonadaceae</taxon>
        <taxon>Novosphingobium</taxon>
    </lineage>
</organism>
<proteinExistence type="predicted"/>
<keyword evidence="2 4" id="KW-0808">Transferase</keyword>
<dbReference type="SUPFAM" id="SSF53271">
    <property type="entry name" value="PRTase-like"/>
    <property type="match status" value="1"/>
</dbReference>
<dbReference type="STRING" id="1117702.AQZ52_10295"/>
<dbReference type="InterPro" id="IPR000836">
    <property type="entry name" value="PRTase_dom"/>
</dbReference>
<name>A0A117UVA8_9SPHN</name>
<reference evidence="4 5" key="1">
    <citation type="submission" date="2015-10" db="EMBL/GenBank/DDBJ databases">
        <title>Draft genome sequence of Novosphingobium fuchskuhlense DSM 25065 isolated from a surface water sample of the southwest basin of Lake Grosse Fuchskuhle.</title>
        <authorList>
            <person name="Ruckert C."/>
            <person name="Winkler A."/>
            <person name="Glaeser J."/>
            <person name="Grossart H.-P."/>
            <person name="Kalinowski J."/>
            <person name="Glaeser S."/>
        </authorList>
    </citation>
    <scope>NUCLEOTIDE SEQUENCE [LARGE SCALE GENOMIC DNA]</scope>
    <source>
        <strain evidence="4 5">FNE08-7</strain>
    </source>
</reference>
<dbReference type="Proteomes" id="UP000058012">
    <property type="component" value="Unassembled WGS sequence"/>
</dbReference>
<dbReference type="EMBL" id="LLZS01000007">
    <property type="protein sequence ID" value="KUR71485.1"/>
    <property type="molecule type" value="Genomic_DNA"/>
</dbReference>
<evidence type="ECO:0000259" key="3">
    <source>
        <dbReference type="Pfam" id="PF00156"/>
    </source>
</evidence>
<dbReference type="GO" id="GO:0016757">
    <property type="term" value="F:glycosyltransferase activity"/>
    <property type="evidence" value="ECO:0007669"/>
    <property type="project" value="UniProtKB-KW"/>
</dbReference>
<accession>A0A117UVA8</accession>
<protein>
    <submittedName>
        <fullName evidence="4">Phosphoribosyltransferase</fullName>
    </submittedName>
</protein>
<dbReference type="Pfam" id="PF00156">
    <property type="entry name" value="Pribosyltran"/>
    <property type="match status" value="1"/>
</dbReference>
<sequence length="176" mass="19458">MTEAAAPVLNYIPYEDFLGSVRRLSRLLAADSWKPDFIIGIGRGGLVPAVYISHELQVPMLSIDHSSKVPGFADELLGKVADKSTTGTRLLFVDDINDSGGTIVYIRGLLAENGCNPDNLRFAVLKDNCRSRARVDYTAEVIDRAEDKRWFVFPWEAVMTAETLAEEAQAVPERLS</sequence>
<dbReference type="Gene3D" id="3.40.50.2020">
    <property type="match status" value="1"/>
</dbReference>
<evidence type="ECO:0000313" key="5">
    <source>
        <dbReference type="Proteomes" id="UP000058012"/>
    </source>
</evidence>
<evidence type="ECO:0000256" key="2">
    <source>
        <dbReference type="ARBA" id="ARBA00022679"/>
    </source>
</evidence>
<feature type="domain" description="Phosphoribosyltransferase" evidence="3">
    <location>
        <begin position="20"/>
        <end position="156"/>
    </location>
</feature>
<dbReference type="RefSeq" id="WP_067911991.1">
    <property type="nucleotide sequence ID" value="NZ_KQ954245.1"/>
</dbReference>
<dbReference type="PANTHER" id="PTHR43363:SF1">
    <property type="entry name" value="HYPOXANTHINE-GUANINE PHOSPHORIBOSYLTRANSFERASE"/>
    <property type="match status" value="1"/>
</dbReference>
<keyword evidence="5" id="KW-1185">Reference proteome</keyword>
<dbReference type="PANTHER" id="PTHR43363">
    <property type="entry name" value="HYPOXANTHINE PHOSPHORIBOSYLTRANSFERASE"/>
    <property type="match status" value="1"/>
</dbReference>
<evidence type="ECO:0000256" key="1">
    <source>
        <dbReference type="ARBA" id="ARBA00022676"/>
    </source>
</evidence>
<dbReference type="CDD" id="cd06223">
    <property type="entry name" value="PRTases_typeI"/>
    <property type="match status" value="1"/>
</dbReference>
<gene>
    <name evidence="4" type="ORF">AQZ52_10295</name>
</gene>
<dbReference type="InterPro" id="IPR029057">
    <property type="entry name" value="PRTase-like"/>
</dbReference>